<dbReference type="Proteomes" id="UP000442244">
    <property type="component" value="Unassembled WGS sequence"/>
</dbReference>
<evidence type="ECO:0000313" key="1">
    <source>
        <dbReference type="EMBL" id="TYC46854.1"/>
    </source>
</evidence>
<dbReference type="EMBL" id="SDGY01000001">
    <property type="protein sequence ID" value="TYC46854.1"/>
    <property type="molecule type" value="Genomic_DNA"/>
</dbReference>
<keyword evidence="2" id="KW-1185">Reference proteome</keyword>
<sequence length="61" mass="6551">MKTNKLGTALTVEEIEIINHIAAGRTILLNAVVDGDIRAKPGCYLGNSSINGTFMVTQDNF</sequence>
<dbReference type="RefSeq" id="WP_148604145.1">
    <property type="nucleotide sequence ID" value="NZ_BSUV01000001.1"/>
</dbReference>
<protein>
    <submittedName>
        <fullName evidence="1">Uncharacterized protein</fullName>
    </submittedName>
</protein>
<proteinExistence type="predicted"/>
<organism evidence="1 2">
    <name type="scientific">Leuconostoc litchii</name>
    <dbReference type="NCBI Taxonomy" id="1981069"/>
    <lineage>
        <taxon>Bacteria</taxon>
        <taxon>Bacillati</taxon>
        <taxon>Bacillota</taxon>
        <taxon>Bacilli</taxon>
        <taxon>Lactobacillales</taxon>
        <taxon>Lactobacillaceae</taxon>
        <taxon>Leuconostoc</taxon>
    </lineage>
</organism>
<evidence type="ECO:0000313" key="2">
    <source>
        <dbReference type="Proteomes" id="UP000442244"/>
    </source>
</evidence>
<dbReference type="AlphaFoldDB" id="A0A6P2CMP5"/>
<name>A0A6P2CMP5_9LACO</name>
<reference evidence="1 2" key="1">
    <citation type="submission" date="2019-01" db="EMBL/GenBank/DDBJ databases">
        <title>Leuconostoc litchii sp. nov., a novel lactic acid bacterium isolated from lychee.</title>
        <authorList>
            <person name="Wang L.-T."/>
        </authorList>
    </citation>
    <scope>NUCLEOTIDE SEQUENCE [LARGE SCALE GENOMIC DNA]</scope>
    <source>
        <strain evidence="1 2">MB7</strain>
    </source>
</reference>
<accession>A0A6P2CMP5</accession>
<gene>
    <name evidence="1" type="ORF">ESZ47_01555</name>
</gene>
<comment type="caution">
    <text evidence="1">The sequence shown here is derived from an EMBL/GenBank/DDBJ whole genome shotgun (WGS) entry which is preliminary data.</text>
</comment>